<evidence type="ECO:0000256" key="2">
    <source>
        <dbReference type="ARBA" id="ARBA00022679"/>
    </source>
</evidence>
<reference evidence="7" key="3">
    <citation type="submission" date="2020-06" db="EMBL/GenBank/DDBJ databases">
        <title>Helianthus annuus Genome sequencing and assembly Release 2.</title>
        <authorList>
            <person name="Gouzy J."/>
            <person name="Langlade N."/>
            <person name="Munos S."/>
        </authorList>
    </citation>
    <scope>NUCLEOTIDE SEQUENCE</scope>
    <source>
        <tissue evidence="7">Leaves</tissue>
    </source>
</reference>
<proteinExistence type="predicted"/>
<evidence type="ECO:0000259" key="6">
    <source>
        <dbReference type="PROSITE" id="PS50011"/>
    </source>
</evidence>
<evidence type="ECO:0000313" key="8">
    <source>
        <dbReference type="EMBL" id="OTG10987.1"/>
    </source>
</evidence>
<keyword evidence="4" id="KW-0418">Kinase</keyword>
<evidence type="ECO:0000256" key="3">
    <source>
        <dbReference type="ARBA" id="ARBA00022741"/>
    </source>
</evidence>
<protein>
    <recommendedName>
        <fullName evidence="6">Protein kinase domain-containing protein</fullName>
    </recommendedName>
</protein>
<organism evidence="8 9">
    <name type="scientific">Helianthus annuus</name>
    <name type="common">Common sunflower</name>
    <dbReference type="NCBI Taxonomy" id="4232"/>
    <lineage>
        <taxon>Eukaryota</taxon>
        <taxon>Viridiplantae</taxon>
        <taxon>Streptophyta</taxon>
        <taxon>Embryophyta</taxon>
        <taxon>Tracheophyta</taxon>
        <taxon>Spermatophyta</taxon>
        <taxon>Magnoliopsida</taxon>
        <taxon>eudicotyledons</taxon>
        <taxon>Gunneridae</taxon>
        <taxon>Pentapetalae</taxon>
        <taxon>asterids</taxon>
        <taxon>campanulids</taxon>
        <taxon>Asterales</taxon>
        <taxon>Asteraceae</taxon>
        <taxon>Asteroideae</taxon>
        <taxon>Heliantheae alliance</taxon>
        <taxon>Heliantheae</taxon>
        <taxon>Helianthus</taxon>
    </lineage>
</organism>
<dbReference type="EMBL" id="CM007899">
    <property type="protein sequence ID" value="OTG10987.1"/>
    <property type="molecule type" value="Genomic_DNA"/>
</dbReference>
<dbReference type="AlphaFoldDB" id="A0A251TIQ0"/>
<keyword evidence="3" id="KW-0547">Nucleotide-binding</keyword>
<dbReference type="Proteomes" id="UP000215914">
    <property type="component" value="Chromosome 10"/>
</dbReference>
<gene>
    <name evidence="8" type="ORF">HannXRQ_Chr10g0293821</name>
    <name evidence="7" type="ORF">HanXRQr2_Chr10g0430401</name>
</gene>
<name>A0A251TIQ0_HELAN</name>
<dbReference type="PROSITE" id="PS50011">
    <property type="entry name" value="PROTEIN_KINASE_DOM"/>
    <property type="match status" value="1"/>
</dbReference>
<dbReference type="EMBL" id="MNCJ02000325">
    <property type="protein sequence ID" value="KAF5785592.1"/>
    <property type="molecule type" value="Genomic_DNA"/>
</dbReference>
<evidence type="ECO:0000313" key="7">
    <source>
        <dbReference type="EMBL" id="KAF5785592.1"/>
    </source>
</evidence>
<evidence type="ECO:0000256" key="1">
    <source>
        <dbReference type="ARBA" id="ARBA00022527"/>
    </source>
</evidence>
<reference evidence="8" key="2">
    <citation type="submission" date="2017-02" db="EMBL/GenBank/DDBJ databases">
        <title>Sunflower complete genome.</title>
        <authorList>
            <person name="Langlade N."/>
            <person name="Munos S."/>
        </authorList>
    </citation>
    <scope>NUCLEOTIDE SEQUENCE [LARGE SCALE GENOMIC DNA]</scope>
    <source>
        <tissue evidence="8">Leaves</tissue>
    </source>
</reference>
<dbReference type="PROSITE" id="PS00108">
    <property type="entry name" value="PROTEIN_KINASE_ST"/>
    <property type="match status" value="1"/>
</dbReference>
<dbReference type="InterPro" id="IPR011009">
    <property type="entry name" value="Kinase-like_dom_sf"/>
</dbReference>
<dbReference type="STRING" id="4232.A0A251TIQ0"/>
<evidence type="ECO:0000313" key="9">
    <source>
        <dbReference type="Proteomes" id="UP000215914"/>
    </source>
</evidence>
<dbReference type="InterPro" id="IPR008271">
    <property type="entry name" value="Ser/Thr_kinase_AS"/>
</dbReference>
<dbReference type="GO" id="GO:0004674">
    <property type="term" value="F:protein serine/threonine kinase activity"/>
    <property type="evidence" value="ECO:0007669"/>
    <property type="project" value="UniProtKB-KW"/>
</dbReference>
<dbReference type="InterPro" id="IPR000719">
    <property type="entry name" value="Prot_kinase_dom"/>
</dbReference>
<reference evidence="7 9" key="1">
    <citation type="journal article" date="2017" name="Nature">
        <title>The sunflower genome provides insights into oil metabolism, flowering and Asterid evolution.</title>
        <authorList>
            <person name="Badouin H."/>
            <person name="Gouzy J."/>
            <person name="Grassa C.J."/>
            <person name="Murat F."/>
            <person name="Staton S.E."/>
            <person name="Cottret L."/>
            <person name="Lelandais-Briere C."/>
            <person name="Owens G.L."/>
            <person name="Carrere S."/>
            <person name="Mayjonade B."/>
            <person name="Legrand L."/>
            <person name="Gill N."/>
            <person name="Kane N.C."/>
            <person name="Bowers J.E."/>
            <person name="Hubner S."/>
            <person name="Bellec A."/>
            <person name="Berard A."/>
            <person name="Berges H."/>
            <person name="Blanchet N."/>
            <person name="Boniface M.C."/>
            <person name="Brunel D."/>
            <person name="Catrice O."/>
            <person name="Chaidir N."/>
            <person name="Claudel C."/>
            <person name="Donnadieu C."/>
            <person name="Faraut T."/>
            <person name="Fievet G."/>
            <person name="Helmstetter N."/>
            <person name="King M."/>
            <person name="Knapp S.J."/>
            <person name="Lai Z."/>
            <person name="Le Paslier M.C."/>
            <person name="Lippi Y."/>
            <person name="Lorenzon L."/>
            <person name="Mandel J.R."/>
            <person name="Marage G."/>
            <person name="Marchand G."/>
            <person name="Marquand E."/>
            <person name="Bret-Mestries E."/>
            <person name="Morien E."/>
            <person name="Nambeesan S."/>
            <person name="Nguyen T."/>
            <person name="Pegot-Espagnet P."/>
            <person name="Pouilly N."/>
            <person name="Raftis F."/>
            <person name="Sallet E."/>
            <person name="Schiex T."/>
            <person name="Thomas J."/>
            <person name="Vandecasteele C."/>
            <person name="Vares D."/>
            <person name="Vear F."/>
            <person name="Vautrin S."/>
            <person name="Crespi M."/>
            <person name="Mangin B."/>
            <person name="Burke J.M."/>
            <person name="Salse J."/>
            <person name="Munos S."/>
            <person name="Vincourt P."/>
            <person name="Rieseberg L.H."/>
            <person name="Langlade N.B."/>
        </authorList>
    </citation>
    <scope>NUCLEOTIDE SEQUENCE [LARGE SCALE GENOMIC DNA]</scope>
    <source>
        <strain evidence="9">cv. SF193</strain>
        <tissue evidence="7">Leaves</tissue>
    </source>
</reference>
<dbReference type="PANTHER" id="PTHR24346">
    <property type="entry name" value="MAP/MICROTUBULE AFFINITY-REGULATING KINASE"/>
    <property type="match status" value="1"/>
</dbReference>
<keyword evidence="5" id="KW-0067">ATP-binding</keyword>
<dbReference type="Gene3D" id="1.10.510.10">
    <property type="entry name" value="Transferase(Phosphotransferase) domain 1"/>
    <property type="match status" value="1"/>
</dbReference>
<sequence>MLVISFNRLIISGVESCHLHMVVHRDLKPENLLLDSKGNVKVDDFGLANVMRDGHLLKTSCGSQNYA</sequence>
<dbReference type="InParanoid" id="A0A251TIQ0"/>
<dbReference type="PANTHER" id="PTHR24346:SF82">
    <property type="entry name" value="KP78A-RELATED"/>
    <property type="match status" value="1"/>
</dbReference>
<accession>A0A251TIQ0</accession>
<dbReference type="Pfam" id="PF00069">
    <property type="entry name" value="Pkinase"/>
    <property type="match status" value="1"/>
</dbReference>
<dbReference type="GO" id="GO:0005524">
    <property type="term" value="F:ATP binding"/>
    <property type="evidence" value="ECO:0007669"/>
    <property type="project" value="UniProtKB-KW"/>
</dbReference>
<feature type="domain" description="Protein kinase" evidence="6">
    <location>
        <begin position="1"/>
        <end position="67"/>
    </location>
</feature>
<keyword evidence="2 7" id="KW-0808">Transferase</keyword>
<dbReference type="Gramene" id="mRNA:HanXRQr2_Chr10g0430401">
    <property type="protein sequence ID" value="mRNA:HanXRQr2_Chr10g0430401"/>
    <property type="gene ID" value="HanXRQr2_Chr10g0430401"/>
</dbReference>
<keyword evidence="1" id="KW-0723">Serine/threonine-protein kinase</keyword>
<evidence type="ECO:0000256" key="4">
    <source>
        <dbReference type="ARBA" id="ARBA00022777"/>
    </source>
</evidence>
<dbReference type="SUPFAM" id="SSF56112">
    <property type="entry name" value="Protein kinase-like (PK-like)"/>
    <property type="match status" value="1"/>
</dbReference>
<keyword evidence="9" id="KW-1185">Reference proteome</keyword>
<evidence type="ECO:0000256" key="5">
    <source>
        <dbReference type="ARBA" id="ARBA00022840"/>
    </source>
</evidence>